<evidence type="ECO:0000313" key="7">
    <source>
        <dbReference type="EMBL" id="MFD2662726.1"/>
    </source>
</evidence>
<dbReference type="Pfam" id="PF01810">
    <property type="entry name" value="LysE"/>
    <property type="match status" value="1"/>
</dbReference>
<feature type="transmembrane region" description="Helical" evidence="6">
    <location>
        <begin position="69"/>
        <end position="91"/>
    </location>
</feature>
<comment type="subcellular location">
    <subcellularLocation>
        <location evidence="1">Cell membrane</location>
        <topology evidence="1">Multi-pass membrane protein</topology>
    </subcellularLocation>
</comment>
<keyword evidence="5 6" id="KW-0472">Membrane</keyword>
<organism evidence="7 8">
    <name type="scientific">Paenibacillus thailandensis</name>
    <dbReference type="NCBI Taxonomy" id="393250"/>
    <lineage>
        <taxon>Bacteria</taxon>
        <taxon>Bacillati</taxon>
        <taxon>Bacillota</taxon>
        <taxon>Bacilli</taxon>
        <taxon>Bacillales</taxon>
        <taxon>Paenibacillaceae</taxon>
        <taxon>Paenibacillus</taxon>
    </lineage>
</organism>
<evidence type="ECO:0000256" key="6">
    <source>
        <dbReference type="SAM" id="Phobius"/>
    </source>
</evidence>
<gene>
    <name evidence="7" type="ORF">ACFSW5_20925</name>
</gene>
<keyword evidence="3 6" id="KW-0812">Transmembrane</keyword>
<reference evidence="8" key="1">
    <citation type="journal article" date="2019" name="Int. J. Syst. Evol. Microbiol.">
        <title>The Global Catalogue of Microorganisms (GCM) 10K type strain sequencing project: providing services to taxonomists for standard genome sequencing and annotation.</title>
        <authorList>
            <consortium name="The Broad Institute Genomics Platform"/>
            <consortium name="The Broad Institute Genome Sequencing Center for Infectious Disease"/>
            <person name="Wu L."/>
            <person name="Ma J."/>
        </authorList>
    </citation>
    <scope>NUCLEOTIDE SEQUENCE [LARGE SCALE GENOMIC DNA]</scope>
    <source>
        <strain evidence="8">TISTR 1827</strain>
    </source>
</reference>
<name>A0ABW5R357_9BACL</name>
<feature type="transmembrane region" description="Helical" evidence="6">
    <location>
        <begin position="149"/>
        <end position="172"/>
    </location>
</feature>
<keyword evidence="4 6" id="KW-1133">Transmembrane helix</keyword>
<dbReference type="InterPro" id="IPR001123">
    <property type="entry name" value="LeuE-type"/>
</dbReference>
<evidence type="ECO:0000256" key="1">
    <source>
        <dbReference type="ARBA" id="ARBA00004651"/>
    </source>
</evidence>
<comment type="caution">
    <text evidence="7">The sequence shown here is derived from an EMBL/GenBank/DDBJ whole genome shotgun (WGS) entry which is preliminary data.</text>
</comment>
<dbReference type="PANTHER" id="PTHR30086:SF20">
    <property type="entry name" value="ARGININE EXPORTER PROTEIN ARGO-RELATED"/>
    <property type="match status" value="1"/>
</dbReference>
<keyword evidence="8" id="KW-1185">Reference proteome</keyword>
<evidence type="ECO:0000256" key="5">
    <source>
        <dbReference type="ARBA" id="ARBA00023136"/>
    </source>
</evidence>
<feature type="transmembrane region" description="Helical" evidence="6">
    <location>
        <begin position="184"/>
        <end position="205"/>
    </location>
</feature>
<sequence length="210" mass="21872">MWEAILHGFVLALGLILPLGAQNAFVFNQGAAHGRFAKAAPVIVAASVCDTLLVSLSVLGISVVVLEHAWIQTALYGAGVCFLTYMGFAAWRSKPTSDNGEAAQPKSLGTRKQVAFAVSVSLLNPHAILDTAGVIGTSSLHYEGSEKTAFAMACILVSWLWFAGLGIAGMTAGKLDPSGKLQSVLQSVSAIVIWGCAVYLGYGFVRSLAG</sequence>
<evidence type="ECO:0000256" key="4">
    <source>
        <dbReference type="ARBA" id="ARBA00022989"/>
    </source>
</evidence>
<dbReference type="RefSeq" id="WP_379277455.1">
    <property type="nucleotide sequence ID" value="NZ_JBHUGT010000042.1"/>
</dbReference>
<dbReference type="Proteomes" id="UP001597493">
    <property type="component" value="Unassembled WGS sequence"/>
</dbReference>
<feature type="transmembrane region" description="Helical" evidence="6">
    <location>
        <begin position="6"/>
        <end position="27"/>
    </location>
</feature>
<evidence type="ECO:0000313" key="8">
    <source>
        <dbReference type="Proteomes" id="UP001597493"/>
    </source>
</evidence>
<proteinExistence type="predicted"/>
<accession>A0ABW5R357</accession>
<dbReference type="EMBL" id="JBHUMY010000032">
    <property type="protein sequence ID" value="MFD2662726.1"/>
    <property type="molecule type" value="Genomic_DNA"/>
</dbReference>
<evidence type="ECO:0000256" key="3">
    <source>
        <dbReference type="ARBA" id="ARBA00022692"/>
    </source>
</evidence>
<keyword evidence="2" id="KW-1003">Cell membrane</keyword>
<evidence type="ECO:0000256" key="2">
    <source>
        <dbReference type="ARBA" id="ARBA00022475"/>
    </source>
</evidence>
<dbReference type="PANTHER" id="PTHR30086">
    <property type="entry name" value="ARGININE EXPORTER PROTEIN ARGO"/>
    <property type="match status" value="1"/>
</dbReference>
<protein>
    <submittedName>
        <fullName evidence="7">LysE/ArgO family amino acid transporter</fullName>
    </submittedName>
</protein>
<feature type="transmembrane region" description="Helical" evidence="6">
    <location>
        <begin position="39"/>
        <end position="63"/>
    </location>
</feature>